<evidence type="ECO:0000256" key="1">
    <source>
        <dbReference type="SAM" id="MobiDB-lite"/>
    </source>
</evidence>
<feature type="compositionally biased region" description="Basic and acidic residues" evidence="1">
    <location>
        <begin position="1"/>
        <end position="10"/>
    </location>
</feature>
<reference evidence="2 3" key="1">
    <citation type="journal article" date="2014" name="Am. J. Bot.">
        <title>Genome assembly and annotation for red clover (Trifolium pratense; Fabaceae).</title>
        <authorList>
            <person name="Istvanek J."/>
            <person name="Jaros M."/>
            <person name="Krenek A."/>
            <person name="Repkova J."/>
        </authorList>
    </citation>
    <scope>NUCLEOTIDE SEQUENCE [LARGE SCALE GENOMIC DNA]</scope>
    <source>
        <strain evidence="3">cv. Tatra</strain>
        <tissue evidence="2">Young leaves</tissue>
    </source>
</reference>
<gene>
    <name evidence="2" type="ORF">L195_g049327</name>
</gene>
<proteinExistence type="predicted"/>
<feature type="region of interest" description="Disordered" evidence="1">
    <location>
        <begin position="1"/>
        <end position="27"/>
    </location>
</feature>
<evidence type="ECO:0000313" key="3">
    <source>
        <dbReference type="Proteomes" id="UP000236291"/>
    </source>
</evidence>
<dbReference type="Proteomes" id="UP000236291">
    <property type="component" value="Unassembled WGS sequence"/>
</dbReference>
<reference evidence="2 3" key="2">
    <citation type="journal article" date="2017" name="Front. Plant Sci.">
        <title>Gene Classification and Mining of Molecular Markers Useful in Red Clover (Trifolium pratense) Breeding.</title>
        <authorList>
            <person name="Istvanek J."/>
            <person name="Dluhosova J."/>
            <person name="Dluhos P."/>
            <person name="Patkova L."/>
            <person name="Nedelnik J."/>
            <person name="Repkova J."/>
        </authorList>
    </citation>
    <scope>NUCLEOTIDE SEQUENCE [LARGE SCALE GENOMIC DNA]</scope>
    <source>
        <strain evidence="3">cv. Tatra</strain>
        <tissue evidence="2">Young leaves</tissue>
    </source>
</reference>
<name>A0A2K3JNT5_TRIPR</name>
<sequence length="48" mass="5332">MVKDRRDGERTKRRGRQRIDGGGSENAMRLGNFAVLGLVMEERVTAAA</sequence>
<organism evidence="2 3">
    <name type="scientific">Trifolium pratense</name>
    <name type="common">Red clover</name>
    <dbReference type="NCBI Taxonomy" id="57577"/>
    <lineage>
        <taxon>Eukaryota</taxon>
        <taxon>Viridiplantae</taxon>
        <taxon>Streptophyta</taxon>
        <taxon>Embryophyta</taxon>
        <taxon>Tracheophyta</taxon>
        <taxon>Spermatophyta</taxon>
        <taxon>Magnoliopsida</taxon>
        <taxon>eudicotyledons</taxon>
        <taxon>Gunneridae</taxon>
        <taxon>Pentapetalae</taxon>
        <taxon>rosids</taxon>
        <taxon>fabids</taxon>
        <taxon>Fabales</taxon>
        <taxon>Fabaceae</taxon>
        <taxon>Papilionoideae</taxon>
        <taxon>50 kb inversion clade</taxon>
        <taxon>NPAAA clade</taxon>
        <taxon>Hologalegina</taxon>
        <taxon>IRL clade</taxon>
        <taxon>Trifolieae</taxon>
        <taxon>Trifolium</taxon>
    </lineage>
</organism>
<dbReference type="AlphaFoldDB" id="A0A2K3JNT5"/>
<comment type="caution">
    <text evidence="2">The sequence shown here is derived from an EMBL/GenBank/DDBJ whole genome shotgun (WGS) entry which is preliminary data.</text>
</comment>
<protein>
    <submittedName>
        <fullName evidence="2">Uncharacterized protein</fullName>
    </submittedName>
</protein>
<accession>A0A2K3JNT5</accession>
<dbReference type="EMBL" id="ASHM01072444">
    <property type="protein sequence ID" value="PNX55697.1"/>
    <property type="molecule type" value="Genomic_DNA"/>
</dbReference>
<evidence type="ECO:0000313" key="2">
    <source>
        <dbReference type="EMBL" id="PNX55697.1"/>
    </source>
</evidence>